<reference evidence="17 18" key="1">
    <citation type="submission" date="2018-02" db="EMBL/GenBank/DDBJ databases">
        <title>Comparative genomes isolates from brazilian mangrove.</title>
        <authorList>
            <person name="Araujo J.E."/>
            <person name="Taketani R.G."/>
            <person name="Silva M.C.P."/>
            <person name="Loureco M.V."/>
            <person name="Andreote F.D."/>
        </authorList>
    </citation>
    <scope>NUCLEOTIDE SEQUENCE [LARGE SCALE GENOMIC DNA]</scope>
    <source>
        <strain evidence="17 18">NAP PRIS-MGV</strain>
    </source>
</reference>
<evidence type="ECO:0000256" key="4">
    <source>
        <dbReference type="ARBA" id="ARBA00022617"/>
    </source>
</evidence>
<keyword evidence="6 15" id="KW-0732">Signal</keyword>
<dbReference type="PROSITE" id="PS51257">
    <property type="entry name" value="PROKAR_LIPOPROTEIN"/>
    <property type="match status" value="1"/>
</dbReference>
<dbReference type="GO" id="GO:0009055">
    <property type="term" value="F:electron transfer activity"/>
    <property type="evidence" value="ECO:0007669"/>
    <property type="project" value="InterPro"/>
</dbReference>
<feature type="binding site" description="covalent" evidence="13">
    <location>
        <position position="294"/>
    </location>
    <ligand>
        <name>heme c</name>
        <dbReference type="ChEBI" id="CHEBI:61717"/>
        <label>2</label>
    </ligand>
</feature>
<keyword evidence="10 14" id="KW-0408">Iron</keyword>
<dbReference type="PROSITE" id="PS51007">
    <property type="entry name" value="CYTC"/>
    <property type="match status" value="1"/>
</dbReference>
<dbReference type="Proteomes" id="UP000239388">
    <property type="component" value="Unassembled WGS sequence"/>
</dbReference>
<feature type="binding site" description="axial binding residue" evidence="14">
    <location>
        <position position="119"/>
    </location>
    <ligand>
        <name>heme c</name>
        <dbReference type="ChEBI" id="CHEBI:61717"/>
        <label>1</label>
    </ligand>
    <ligandPart>
        <name>Fe</name>
        <dbReference type="ChEBI" id="CHEBI:18248"/>
    </ligandPart>
</feature>
<evidence type="ECO:0000256" key="2">
    <source>
        <dbReference type="ARBA" id="ARBA00004856"/>
    </source>
</evidence>
<evidence type="ECO:0000256" key="5">
    <source>
        <dbReference type="ARBA" id="ARBA00022723"/>
    </source>
</evidence>
<keyword evidence="4 13" id="KW-0349">Heme</keyword>
<dbReference type="InterPro" id="IPR051395">
    <property type="entry name" value="Cytochrome_c_Peroxidase/MauG"/>
</dbReference>
<comment type="subcellular location">
    <subcellularLocation>
        <location evidence="1">Periplasm</location>
    </subcellularLocation>
</comment>
<gene>
    <name evidence="17" type="ORF">C5Y98_07230</name>
</gene>
<feature type="binding site" description="covalent" evidence="13">
    <location>
        <position position="118"/>
    </location>
    <ligand>
        <name>heme c</name>
        <dbReference type="ChEBI" id="CHEBI:61717"/>
        <label>1</label>
    </ligand>
</feature>
<keyword evidence="5 14" id="KW-0479">Metal-binding</keyword>
<feature type="binding site" description="covalent" evidence="13">
    <location>
        <position position="291"/>
    </location>
    <ligand>
        <name>heme c</name>
        <dbReference type="ChEBI" id="CHEBI:61717"/>
        <label>2</label>
    </ligand>
</feature>
<dbReference type="InterPro" id="IPR036909">
    <property type="entry name" value="Cyt_c-like_dom_sf"/>
</dbReference>
<evidence type="ECO:0000256" key="11">
    <source>
        <dbReference type="ARBA" id="ARBA00058991"/>
    </source>
</evidence>
<feature type="chain" id="PRO_5015660373" description="Methylamine utilization protein MauG" evidence="15">
    <location>
        <begin position="23"/>
        <end position="412"/>
    </location>
</feature>
<dbReference type="Gene3D" id="1.10.760.10">
    <property type="entry name" value="Cytochrome c-like domain"/>
    <property type="match status" value="2"/>
</dbReference>
<evidence type="ECO:0000256" key="12">
    <source>
        <dbReference type="ARBA" id="ARBA00073576"/>
    </source>
</evidence>
<keyword evidence="8" id="KW-0249">Electron transport</keyword>
<dbReference type="RefSeq" id="WP_105352807.1">
    <property type="nucleotide sequence ID" value="NZ_PUIB01000010.1"/>
</dbReference>
<dbReference type="Pfam" id="PF00034">
    <property type="entry name" value="Cytochrom_C"/>
    <property type="match status" value="1"/>
</dbReference>
<dbReference type="InterPro" id="IPR009056">
    <property type="entry name" value="Cyt_c-like_dom"/>
</dbReference>
<comment type="cofactor">
    <cofactor evidence="13">
        <name>heme</name>
        <dbReference type="ChEBI" id="CHEBI:30413"/>
    </cofactor>
    <text evidence="13">Binds 2 heme groups.</text>
</comment>
<dbReference type="PANTHER" id="PTHR30600:SF10">
    <property type="entry name" value="BLL6722 PROTEIN"/>
    <property type="match status" value="1"/>
</dbReference>
<dbReference type="PIRSF" id="PIRSF000294">
    <property type="entry name" value="Cytochrome-c_peroxidase"/>
    <property type="match status" value="1"/>
</dbReference>
<comment type="caution">
    <text evidence="17">The sequence shown here is derived from an EMBL/GenBank/DDBJ whole genome shotgun (WGS) entry which is preliminary data.</text>
</comment>
<dbReference type="Pfam" id="PF03150">
    <property type="entry name" value="CCP_MauG"/>
    <property type="match status" value="1"/>
</dbReference>
<feature type="binding site" description="axial binding residue" evidence="14">
    <location>
        <position position="295"/>
    </location>
    <ligand>
        <name>heme c</name>
        <dbReference type="ChEBI" id="CHEBI:61717"/>
        <label>2</label>
    </ligand>
    <ligandPart>
        <name>Fe</name>
        <dbReference type="ChEBI" id="CHEBI:18248"/>
    </ligandPart>
</feature>
<evidence type="ECO:0000313" key="18">
    <source>
        <dbReference type="Proteomes" id="UP000239388"/>
    </source>
</evidence>
<proteinExistence type="predicted"/>
<evidence type="ECO:0000256" key="13">
    <source>
        <dbReference type="PIRSR" id="PIRSR000294-1"/>
    </source>
</evidence>
<keyword evidence="9" id="KW-0560">Oxidoreductase</keyword>
<dbReference type="GO" id="GO:0004130">
    <property type="term" value="F:cytochrome-c peroxidase activity"/>
    <property type="evidence" value="ECO:0007669"/>
    <property type="project" value="TreeGrafter"/>
</dbReference>
<evidence type="ECO:0000256" key="15">
    <source>
        <dbReference type="SAM" id="SignalP"/>
    </source>
</evidence>
<evidence type="ECO:0000256" key="8">
    <source>
        <dbReference type="ARBA" id="ARBA00022982"/>
    </source>
</evidence>
<dbReference type="FunFam" id="1.10.760.10:FF:000019">
    <property type="entry name" value="Di-heme cytochrome C peroxidase"/>
    <property type="match status" value="1"/>
</dbReference>
<keyword evidence="3" id="KW-0813">Transport</keyword>
<keyword evidence="17" id="KW-0575">Peroxidase</keyword>
<organism evidence="17 18">
    <name type="scientific">Blastopirellula marina</name>
    <dbReference type="NCBI Taxonomy" id="124"/>
    <lineage>
        <taxon>Bacteria</taxon>
        <taxon>Pseudomonadati</taxon>
        <taxon>Planctomycetota</taxon>
        <taxon>Planctomycetia</taxon>
        <taxon>Pirellulales</taxon>
        <taxon>Pirellulaceae</taxon>
        <taxon>Blastopirellula</taxon>
    </lineage>
</organism>
<feature type="binding site" description="covalent" evidence="13">
    <location>
        <position position="115"/>
    </location>
    <ligand>
        <name>heme c</name>
        <dbReference type="ChEBI" id="CHEBI:61717"/>
        <label>1</label>
    </ligand>
</feature>
<sequence length="412" mass="45148">MKRQLPGALAIAMIACTTGLFAAEPAAKSNKVTLGDPALTAGIPGEGPLEVAEIEKWFADPANNETLEVELPYGIAAQAGNITGLDKNPMTRAKIELGRQLYFDKRLSVDQTISCADCHHPNSGWAKETRFGVGVLGQEGNRNSPVSFNRILSGPQFWDGRAATLEDQAVGPIANPIEMGFTHDACVACLNEIPGYKAEFKQVFGDDKITIDNVGKAIATFERAIVTGPAPYDYYEVQRNFEKQLGDDIKFLKEDDPELYEKYAAAVEGAKDMSESARRGREIFFSEKGKCTACHAGANFTDEQYHNLGVGMDVEKPDLGRYEITKEEKDKGAFKTPTLRNIAQTGPYMHDGSQKTLMEVVEWYAKGGHPNPFLSDKVKKLDLTEQDKKDLVAFMEALTGDFPPVATGRLPK</sequence>
<evidence type="ECO:0000256" key="10">
    <source>
        <dbReference type="ARBA" id="ARBA00023004"/>
    </source>
</evidence>
<feature type="domain" description="Cytochrome c" evidence="16">
    <location>
        <begin position="275"/>
        <end position="399"/>
    </location>
</feature>
<dbReference type="InterPro" id="IPR026259">
    <property type="entry name" value="MauG/Cytc_peroxidase"/>
</dbReference>
<dbReference type="SUPFAM" id="SSF46626">
    <property type="entry name" value="Cytochrome c"/>
    <property type="match status" value="2"/>
</dbReference>
<dbReference type="AlphaFoldDB" id="A0A2S8G6L5"/>
<feature type="signal peptide" evidence="15">
    <location>
        <begin position="1"/>
        <end position="22"/>
    </location>
</feature>
<evidence type="ECO:0000259" key="16">
    <source>
        <dbReference type="PROSITE" id="PS51007"/>
    </source>
</evidence>
<comment type="function">
    <text evidence="11">Involved in methylamine metabolism. Essential for the maturation of the beta subunit of MADH, presumably via a step in the biosynthesis of tryptophan tryptophylquinone (TTQ), the cofactor of MADH.</text>
</comment>
<comment type="pathway">
    <text evidence="2">One-carbon metabolism; methylamine degradation.</text>
</comment>
<dbReference type="PANTHER" id="PTHR30600">
    <property type="entry name" value="CYTOCHROME C PEROXIDASE-RELATED"/>
    <property type="match status" value="1"/>
</dbReference>
<dbReference type="EMBL" id="PUIB01000010">
    <property type="protein sequence ID" value="PQO40096.1"/>
    <property type="molecule type" value="Genomic_DNA"/>
</dbReference>
<evidence type="ECO:0000256" key="1">
    <source>
        <dbReference type="ARBA" id="ARBA00004418"/>
    </source>
</evidence>
<evidence type="ECO:0000256" key="14">
    <source>
        <dbReference type="PIRSR" id="PIRSR000294-2"/>
    </source>
</evidence>
<evidence type="ECO:0000313" key="17">
    <source>
        <dbReference type="EMBL" id="PQO40096.1"/>
    </source>
</evidence>
<keyword evidence="7" id="KW-0574">Periplasm</keyword>
<evidence type="ECO:0000256" key="7">
    <source>
        <dbReference type="ARBA" id="ARBA00022764"/>
    </source>
</evidence>
<accession>A0A2S8G6L5</accession>
<dbReference type="OrthoDB" id="9772811at2"/>
<evidence type="ECO:0000256" key="9">
    <source>
        <dbReference type="ARBA" id="ARBA00023002"/>
    </source>
</evidence>
<protein>
    <recommendedName>
        <fullName evidence="12">Methylamine utilization protein MauG</fullName>
    </recommendedName>
</protein>
<name>A0A2S8G6L5_9BACT</name>
<dbReference type="GO" id="GO:0042597">
    <property type="term" value="C:periplasmic space"/>
    <property type="evidence" value="ECO:0007669"/>
    <property type="project" value="UniProtKB-SubCell"/>
</dbReference>
<dbReference type="GO" id="GO:0020037">
    <property type="term" value="F:heme binding"/>
    <property type="evidence" value="ECO:0007669"/>
    <property type="project" value="InterPro"/>
</dbReference>
<dbReference type="GO" id="GO:0046872">
    <property type="term" value="F:metal ion binding"/>
    <property type="evidence" value="ECO:0007669"/>
    <property type="project" value="UniProtKB-KW"/>
</dbReference>
<comment type="PTM">
    <text evidence="13">Binds 2 heme groups per subunit.</text>
</comment>
<evidence type="ECO:0000256" key="6">
    <source>
        <dbReference type="ARBA" id="ARBA00022729"/>
    </source>
</evidence>
<dbReference type="InterPro" id="IPR004852">
    <property type="entry name" value="Di-haem_cyt_c_peroxidsae"/>
</dbReference>
<evidence type="ECO:0000256" key="3">
    <source>
        <dbReference type="ARBA" id="ARBA00022448"/>
    </source>
</evidence>